<organism evidence="2">
    <name type="scientific">uncultured Campylobacterales bacterium</name>
    <dbReference type="NCBI Taxonomy" id="352960"/>
    <lineage>
        <taxon>Bacteria</taxon>
        <taxon>Pseudomonadati</taxon>
        <taxon>Campylobacterota</taxon>
        <taxon>Epsilonproteobacteria</taxon>
        <taxon>Campylobacterales</taxon>
        <taxon>environmental samples</taxon>
    </lineage>
</organism>
<dbReference type="InterPro" id="IPR041538">
    <property type="entry name" value="RavA-like_AAA_lid"/>
</dbReference>
<dbReference type="PANTHER" id="PTHR32204">
    <property type="entry name" value="ATPASE RAVA"/>
    <property type="match status" value="1"/>
</dbReference>
<dbReference type="EMBL" id="CACVAW010000067">
    <property type="protein sequence ID" value="CAA6815342.1"/>
    <property type="molecule type" value="Genomic_DNA"/>
</dbReference>
<dbReference type="InterPro" id="IPR003593">
    <property type="entry name" value="AAA+_ATPase"/>
</dbReference>
<dbReference type="PANTHER" id="PTHR32204:SF0">
    <property type="entry name" value="ATPASE RAVA"/>
    <property type="match status" value="1"/>
</dbReference>
<dbReference type="Pfam" id="PF17868">
    <property type="entry name" value="AAA_lid_8"/>
    <property type="match status" value="1"/>
</dbReference>
<dbReference type="InterPro" id="IPR050513">
    <property type="entry name" value="RavA_ATPases"/>
</dbReference>
<accession>A0A6S6TIL6</accession>
<dbReference type="InterPro" id="IPR027417">
    <property type="entry name" value="P-loop_NTPase"/>
</dbReference>
<evidence type="ECO:0000313" key="2">
    <source>
        <dbReference type="EMBL" id="CAA6815342.1"/>
    </source>
</evidence>
<protein>
    <submittedName>
        <fullName evidence="2">MoxR-like ATPase</fullName>
    </submittedName>
</protein>
<feature type="domain" description="AAA+ ATPase" evidence="1">
    <location>
        <begin position="43"/>
        <end position="181"/>
    </location>
</feature>
<sequence>MDKQDLEIRGILSQKVQTLIDEVSAKVIERDELVKLLILSIFARSHVFLIGKPGTGKTYIINIILKAVADAKYFDYLVMHQTKPEEIFGTMITDAEGNLVYNYKNSVLDSHFVMLDEMFKGQSSILNALLGITSNDRTFTMRGKGTFKVPLITLFGASNEFPTDDALEPFDDRLLIRYDVERIKEPENYKRLIAGDYDHSKEIKTKVSLKDLEMCDIFSKEFVRIPDNIVDIYSTIKQKIIQDRIQISDRKLVTTMHNILKSAAYLNQRDYVNYSDLLLLKNIAWRDYTDKRKIKEILFNTIFGTKKTFENKLVKIDEDLNNLSNFYNHEVKDFVNRLVPMTASNFELIYSQRMQKVDEFIKVLQVLDSNLSMVENKMSFNKILEKEIQENIFLLDFKGNVFVPEIIVEMEKSRHSINQYKYVMEAFIDGATDAYEYYNSTGNS</sequence>
<reference evidence="2" key="1">
    <citation type="submission" date="2020-01" db="EMBL/GenBank/DDBJ databases">
        <authorList>
            <person name="Meier V. D."/>
            <person name="Meier V D."/>
        </authorList>
    </citation>
    <scope>NUCLEOTIDE SEQUENCE</scope>
    <source>
        <strain evidence="2">HLG_WM_MAG_12</strain>
    </source>
</reference>
<dbReference type="Pfam" id="PF20030">
    <property type="entry name" value="bpMoxR"/>
    <property type="match status" value="1"/>
</dbReference>
<evidence type="ECO:0000259" key="1">
    <source>
        <dbReference type="SMART" id="SM00382"/>
    </source>
</evidence>
<dbReference type="Gene3D" id="3.40.50.300">
    <property type="entry name" value="P-loop containing nucleotide triphosphate hydrolases"/>
    <property type="match status" value="1"/>
</dbReference>
<dbReference type="CDD" id="cd00009">
    <property type="entry name" value="AAA"/>
    <property type="match status" value="1"/>
</dbReference>
<dbReference type="SMART" id="SM00382">
    <property type="entry name" value="AAA"/>
    <property type="match status" value="1"/>
</dbReference>
<proteinExistence type="predicted"/>
<dbReference type="SUPFAM" id="SSF52540">
    <property type="entry name" value="P-loop containing nucleoside triphosphate hydrolases"/>
    <property type="match status" value="1"/>
</dbReference>
<name>A0A6S6TIL6_9BACT</name>
<gene>
    <name evidence="2" type="ORF">HELGO_WM9031</name>
</gene>
<dbReference type="InterPro" id="IPR045427">
    <property type="entry name" value="MoxR"/>
</dbReference>
<dbReference type="AlphaFoldDB" id="A0A6S6TIL6"/>